<gene>
    <name evidence="1" type="ORF">M0812_23348</name>
</gene>
<proteinExistence type="predicted"/>
<evidence type="ECO:0000313" key="2">
    <source>
        <dbReference type="Proteomes" id="UP001146793"/>
    </source>
</evidence>
<protein>
    <submittedName>
        <fullName evidence="1">Uncharacterized protein</fullName>
    </submittedName>
</protein>
<sequence>MEQNDSPNQLDFDLSTNDLPTMIRSNVQQSEFQITKNTLELTKIRDRVSDLFDENQTLNDKLSSKQLKYKLKEGLLIQEISKQEEQYKLLSQQLAKRQEKANQRRKEIGLIQNKTYSLKQKGENTVNILNAKIERQKIQTEKLKKKFNFSQKEEEINLDFY</sequence>
<reference evidence="1" key="1">
    <citation type="submission" date="2022-08" db="EMBL/GenBank/DDBJ databases">
        <title>Novel sulphate-reducing endosymbionts in the free-living metamonad Anaeramoeba.</title>
        <authorList>
            <person name="Jerlstrom-Hultqvist J."/>
            <person name="Cepicka I."/>
            <person name="Gallot-Lavallee L."/>
            <person name="Salas-Leiva D."/>
            <person name="Curtis B.A."/>
            <person name="Zahonova K."/>
            <person name="Pipaliya S."/>
            <person name="Dacks J."/>
            <person name="Roger A.J."/>
        </authorList>
    </citation>
    <scope>NUCLEOTIDE SEQUENCE</scope>
    <source>
        <strain evidence="1">Busselton2</strain>
    </source>
</reference>
<name>A0AAV7YKN8_9EUKA</name>
<accession>A0AAV7YKN8</accession>
<evidence type="ECO:0000313" key="1">
    <source>
        <dbReference type="EMBL" id="KAJ3430343.1"/>
    </source>
</evidence>
<dbReference type="AlphaFoldDB" id="A0AAV7YKN8"/>
<dbReference type="Proteomes" id="UP001146793">
    <property type="component" value="Unassembled WGS sequence"/>
</dbReference>
<comment type="caution">
    <text evidence="1">The sequence shown here is derived from an EMBL/GenBank/DDBJ whole genome shotgun (WGS) entry which is preliminary data.</text>
</comment>
<dbReference type="EMBL" id="JANTQA010000051">
    <property type="protein sequence ID" value="KAJ3430343.1"/>
    <property type="molecule type" value="Genomic_DNA"/>
</dbReference>
<organism evidence="1 2">
    <name type="scientific">Anaeramoeba flamelloides</name>
    <dbReference type="NCBI Taxonomy" id="1746091"/>
    <lineage>
        <taxon>Eukaryota</taxon>
        <taxon>Metamonada</taxon>
        <taxon>Anaeramoebidae</taxon>
        <taxon>Anaeramoeba</taxon>
    </lineage>
</organism>